<dbReference type="VEuPathDB" id="VectorBase:SCAU013652"/>
<dbReference type="SUPFAM" id="SSF81296">
    <property type="entry name" value="E set domains"/>
    <property type="match status" value="1"/>
</dbReference>
<keyword evidence="4" id="KW-0732">Signal</keyword>
<protein>
    <recommendedName>
        <fullName evidence="5">MD-2-related lipid-recognition domain-containing protein</fullName>
    </recommendedName>
</protein>
<gene>
    <name evidence="6" type="primary">106089746</name>
</gene>
<dbReference type="EnsemblMetazoa" id="SCAU013652-RA">
    <property type="protein sequence ID" value="SCAU013652-PA"/>
    <property type="gene ID" value="SCAU013652"/>
</dbReference>
<feature type="signal peptide" evidence="4">
    <location>
        <begin position="1"/>
        <end position="19"/>
    </location>
</feature>
<dbReference type="Pfam" id="PF02221">
    <property type="entry name" value="E1_DerP2_DerF2"/>
    <property type="match status" value="1"/>
</dbReference>
<feature type="domain" description="MD-2-related lipid-recognition" evidence="5">
    <location>
        <begin position="24"/>
        <end position="148"/>
    </location>
</feature>
<proteinExistence type="inferred from homology"/>
<dbReference type="InterPro" id="IPR039670">
    <property type="entry name" value="NPC2-like"/>
</dbReference>
<evidence type="ECO:0000313" key="7">
    <source>
        <dbReference type="Proteomes" id="UP000095300"/>
    </source>
</evidence>
<keyword evidence="7" id="KW-1185">Reference proteome</keyword>
<feature type="chain" id="PRO_5009327660" description="MD-2-related lipid-recognition domain-containing protein" evidence="4">
    <location>
        <begin position="20"/>
        <end position="152"/>
    </location>
</feature>
<evidence type="ECO:0000256" key="2">
    <source>
        <dbReference type="ARBA" id="ARBA00006370"/>
    </source>
</evidence>
<dbReference type="GO" id="GO:0032934">
    <property type="term" value="F:sterol binding"/>
    <property type="evidence" value="ECO:0007669"/>
    <property type="project" value="InterPro"/>
</dbReference>
<dbReference type="InterPro" id="IPR014756">
    <property type="entry name" value="Ig_E-set"/>
</dbReference>
<evidence type="ECO:0000256" key="4">
    <source>
        <dbReference type="SAM" id="SignalP"/>
    </source>
</evidence>
<evidence type="ECO:0000256" key="1">
    <source>
        <dbReference type="ARBA" id="ARBA00004613"/>
    </source>
</evidence>
<evidence type="ECO:0000259" key="5">
    <source>
        <dbReference type="SMART" id="SM00737"/>
    </source>
</evidence>
<dbReference type="SMART" id="SM00737">
    <property type="entry name" value="ML"/>
    <property type="match status" value="1"/>
</dbReference>
<evidence type="ECO:0000313" key="6">
    <source>
        <dbReference type="EnsemblMetazoa" id="SCAU013652-PA"/>
    </source>
</evidence>
<evidence type="ECO:0000256" key="3">
    <source>
        <dbReference type="ARBA" id="ARBA00022525"/>
    </source>
</evidence>
<dbReference type="InterPro" id="IPR003172">
    <property type="entry name" value="ML_dom"/>
</dbReference>
<dbReference type="KEGG" id="scac:106089746"/>
<dbReference type="STRING" id="35570.A0A1I8Q3X7"/>
<sequence length="152" mass="17021">MYSNKSLVALLALVGIAMAEVVPFRACSVNQCQLAEVRVDPCARDNPNAGCTLKRRQPATLELDFTPEFNADTLSASLNWVRPDGQELPLISMDREACKYTNCPVTNGQQQTYKVEIPIDKKFPLNAYTIKWTLKAPNGEQCCFTHDIKLIR</sequence>
<dbReference type="Proteomes" id="UP000095300">
    <property type="component" value="Unassembled WGS sequence"/>
</dbReference>
<dbReference type="OrthoDB" id="6576058at2759"/>
<dbReference type="GO" id="GO:0005576">
    <property type="term" value="C:extracellular region"/>
    <property type="evidence" value="ECO:0007669"/>
    <property type="project" value="UniProtKB-SubCell"/>
</dbReference>
<dbReference type="PANTHER" id="PTHR11306:SF55">
    <property type="entry name" value="GEO08227P1-RELATED"/>
    <property type="match status" value="1"/>
</dbReference>
<name>A0A1I8Q3X7_STOCA</name>
<reference evidence="6" key="1">
    <citation type="submission" date="2020-05" db="UniProtKB">
        <authorList>
            <consortium name="EnsemblMetazoa"/>
        </authorList>
    </citation>
    <scope>IDENTIFICATION</scope>
    <source>
        <strain evidence="6">USDA</strain>
    </source>
</reference>
<comment type="subcellular location">
    <subcellularLocation>
        <location evidence="1">Secreted</location>
    </subcellularLocation>
</comment>
<accession>A0A1I8Q3X7</accession>
<dbReference type="Gene3D" id="2.60.40.770">
    <property type="match status" value="1"/>
</dbReference>
<keyword evidence="3" id="KW-0964">Secreted</keyword>
<organism evidence="6 7">
    <name type="scientific">Stomoxys calcitrans</name>
    <name type="common">Stable fly</name>
    <name type="synonym">Conops calcitrans</name>
    <dbReference type="NCBI Taxonomy" id="35570"/>
    <lineage>
        <taxon>Eukaryota</taxon>
        <taxon>Metazoa</taxon>
        <taxon>Ecdysozoa</taxon>
        <taxon>Arthropoda</taxon>
        <taxon>Hexapoda</taxon>
        <taxon>Insecta</taxon>
        <taxon>Pterygota</taxon>
        <taxon>Neoptera</taxon>
        <taxon>Endopterygota</taxon>
        <taxon>Diptera</taxon>
        <taxon>Brachycera</taxon>
        <taxon>Muscomorpha</taxon>
        <taxon>Muscoidea</taxon>
        <taxon>Muscidae</taxon>
        <taxon>Stomoxys</taxon>
    </lineage>
</organism>
<dbReference type="PANTHER" id="PTHR11306">
    <property type="entry name" value="NIEMANN PICK TYPE C2 PROTEIN NPC2-RELATED"/>
    <property type="match status" value="1"/>
</dbReference>
<dbReference type="AlphaFoldDB" id="A0A1I8Q3X7"/>
<comment type="similarity">
    <text evidence="2">Belongs to the NPC2 family.</text>
</comment>
<dbReference type="FunFam" id="2.60.40.770:FF:000001">
    <property type="entry name" value="NPC intracellular cholesterol transporter 2"/>
    <property type="match status" value="1"/>
</dbReference>
<dbReference type="GO" id="GO:0015918">
    <property type="term" value="P:sterol transport"/>
    <property type="evidence" value="ECO:0007669"/>
    <property type="project" value="InterPro"/>
</dbReference>